<dbReference type="PROSITE" id="PS00109">
    <property type="entry name" value="PROTEIN_KINASE_TYR"/>
    <property type="match status" value="1"/>
</dbReference>
<proteinExistence type="predicted"/>
<dbReference type="AlphaFoldDB" id="A0A166E4D7"/>
<name>A0A166E4D7_9AGAM</name>
<dbReference type="InterPro" id="IPR000719">
    <property type="entry name" value="Prot_kinase_dom"/>
</dbReference>
<evidence type="ECO:0000313" key="2">
    <source>
        <dbReference type="EMBL" id="KZP15381.1"/>
    </source>
</evidence>
<dbReference type="OrthoDB" id="4062651at2759"/>
<protein>
    <submittedName>
        <fullName evidence="2">Kinase-like protein</fullName>
    </submittedName>
</protein>
<dbReference type="InterPro" id="IPR011009">
    <property type="entry name" value="Kinase-like_dom_sf"/>
</dbReference>
<gene>
    <name evidence="2" type="ORF">FIBSPDRAFT_935218</name>
</gene>
<dbReference type="InterPro" id="IPR008266">
    <property type="entry name" value="Tyr_kinase_AS"/>
</dbReference>
<keyword evidence="3" id="KW-1185">Reference proteome</keyword>
<dbReference type="Gene3D" id="1.10.510.10">
    <property type="entry name" value="Transferase(Phosphotransferase) domain 1"/>
    <property type="match status" value="1"/>
</dbReference>
<dbReference type="InterPro" id="IPR051681">
    <property type="entry name" value="Ser/Thr_Kinases-Pseudokinases"/>
</dbReference>
<sequence>MPLSYKDRHPQARDLTALITRDTKFAAISHPHTRVYKGNLDDGGTSAAVAVKYILAHGATVADWTRMDVRTRRETVIWMRLKHENIMEFLGTTIEESLHRSTGMVSRWMVNGNLVTFVSDSLPLAHRLQITCDVAAGLAYLHEKDVMHGDLTGANVLIDENGKARLIDFGLSLIRAEFENTSFINASDQCEVRLSSVTGGALRFRALEISPPVNGDYENFNPVLTFACDVYSLGSVILQVLSSLQPYYNIKDNLMIALALARKTKPERPGSTYLTDAYWNFIQECWDAPEKRPSAARAHEDLLRLRS</sequence>
<organism evidence="2 3">
    <name type="scientific">Athelia psychrophila</name>
    <dbReference type="NCBI Taxonomy" id="1759441"/>
    <lineage>
        <taxon>Eukaryota</taxon>
        <taxon>Fungi</taxon>
        <taxon>Dikarya</taxon>
        <taxon>Basidiomycota</taxon>
        <taxon>Agaricomycotina</taxon>
        <taxon>Agaricomycetes</taxon>
        <taxon>Agaricomycetidae</taxon>
        <taxon>Atheliales</taxon>
        <taxon>Atheliaceae</taxon>
        <taxon>Athelia</taxon>
    </lineage>
</organism>
<dbReference type="Proteomes" id="UP000076532">
    <property type="component" value="Unassembled WGS sequence"/>
</dbReference>
<dbReference type="Pfam" id="PF07714">
    <property type="entry name" value="PK_Tyr_Ser-Thr"/>
    <property type="match status" value="1"/>
</dbReference>
<dbReference type="PROSITE" id="PS50011">
    <property type="entry name" value="PROTEIN_KINASE_DOM"/>
    <property type="match status" value="1"/>
</dbReference>
<evidence type="ECO:0000259" key="1">
    <source>
        <dbReference type="PROSITE" id="PS50011"/>
    </source>
</evidence>
<dbReference type="EMBL" id="KV417605">
    <property type="protein sequence ID" value="KZP15381.1"/>
    <property type="molecule type" value="Genomic_DNA"/>
</dbReference>
<dbReference type="SUPFAM" id="SSF56112">
    <property type="entry name" value="Protein kinase-like (PK-like)"/>
    <property type="match status" value="1"/>
</dbReference>
<dbReference type="PANTHER" id="PTHR44329">
    <property type="entry name" value="SERINE/THREONINE-PROTEIN KINASE TNNI3K-RELATED"/>
    <property type="match status" value="1"/>
</dbReference>
<feature type="domain" description="Protein kinase" evidence="1">
    <location>
        <begin position="1"/>
        <end position="302"/>
    </location>
</feature>
<dbReference type="STRING" id="436010.A0A166E4D7"/>
<accession>A0A166E4D7</accession>
<dbReference type="InterPro" id="IPR001245">
    <property type="entry name" value="Ser-Thr/Tyr_kinase_cat_dom"/>
</dbReference>
<reference evidence="2 3" key="1">
    <citation type="journal article" date="2016" name="Mol. Biol. Evol.">
        <title>Comparative Genomics of Early-Diverging Mushroom-Forming Fungi Provides Insights into the Origins of Lignocellulose Decay Capabilities.</title>
        <authorList>
            <person name="Nagy L.G."/>
            <person name="Riley R."/>
            <person name="Tritt A."/>
            <person name="Adam C."/>
            <person name="Daum C."/>
            <person name="Floudas D."/>
            <person name="Sun H."/>
            <person name="Yadav J.S."/>
            <person name="Pangilinan J."/>
            <person name="Larsson K.H."/>
            <person name="Matsuura K."/>
            <person name="Barry K."/>
            <person name="Labutti K."/>
            <person name="Kuo R."/>
            <person name="Ohm R.A."/>
            <person name="Bhattacharya S.S."/>
            <person name="Shirouzu T."/>
            <person name="Yoshinaga Y."/>
            <person name="Martin F.M."/>
            <person name="Grigoriev I.V."/>
            <person name="Hibbett D.S."/>
        </authorList>
    </citation>
    <scope>NUCLEOTIDE SEQUENCE [LARGE SCALE GENOMIC DNA]</scope>
    <source>
        <strain evidence="2 3">CBS 109695</strain>
    </source>
</reference>
<evidence type="ECO:0000313" key="3">
    <source>
        <dbReference type="Proteomes" id="UP000076532"/>
    </source>
</evidence>
<dbReference type="GO" id="GO:0004674">
    <property type="term" value="F:protein serine/threonine kinase activity"/>
    <property type="evidence" value="ECO:0007669"/>
    <property type="project" value="TreeGrafter"/>
</dbReference>
<dbReference type="GO" id="GO:0005524">
    <property type="term" value="F:ATP binding"/>
    <property type="evidence" value="ECO:0007669"/>
    <property type="project" value="InterPro"/>
</dbReference>